<dbReference type="EMBL" id="VGLS01000310">
    <property type="protein sequence ID" value="MBM3224370.1"/>
    <property type="molecule type" value="Genomic_DNA"/>
</dbReference>
<accession>A0A938B461</accession>
<feature type="domain" description="Luciferase-like" evidence="3">
    <location>
        <begin position="2"/>
        <end position="309"/>
    </location>
</feature>
<dbReference type="Gene3D" id="3.20.20.30">
    <property type="entry name" value="Luciferase-like domain"/>
    <property type="match status" value="1"/>
</dbReference>
<evidence type="ECO:0000256" key="1">
    <source>
        <dbReference type="ARBA" id="ARBA00023002"/>
    </source>
</evidence>
<dbReference type="PANTHER" id="PTHR30137:SF8">
    <property type="entry name" value="BLR5498 PROTEIN"/>
    <property type="match status" value="1"/>
</dbReference>
<dbReference type="Pfam" id="PF00296">
    <property type="entry name" value="Bac_luciferase"/>
    <property type="match status" value="1"/>
</dbReference>
<dbReference type="PANTHER" id="PTHR30137">
    <property type="entry name" value="LUCIFERASE-LIKE MONOOXYGENASE"/>
    <property type="match status" value="1"/>
</dbReference>
<dbReference type="InterPro" id="IPR050766">
    <property type="entry name" value="Bact_Lucif_Oxidored"/>
</dbReference>
<dbReference type="InterPro" id="IPR036661">
    <property type="entry name" value="Luciferase-like_sf"/>
</dbReference>
<dbReference type="GO" id="GO:0005829">
    <property type="term" value="C:cytosol"/>
    <property type="evidence" value="ECO:0007669"/>
    <property type="project" value="TreeGrafter"/>
</dbReference>
<comment type="caution">
    <text evidence="4">The sequence shown here is derived from an EMBL/GenBank/DDBJ whole genome shotgun (WGS) entry which is preliminary data.</text>
</comment>
<dbReference type="InterPro" id="IPR011251">
    <property type="entry name" value="Luciferase-like_dom"/>
</dbReference>
<keyword evidence="1" id="KW-0560">Oxidoreductase</keyword>
<reference evidence="4" key="1">
    <citation type="submission" date="2019-03" db="EMBL/GenBank/DDBJ databases">
        <title>Lake Tanganyika Metagenome-Assembled Genomes (MAGs).</title>
        <authorList>
            <person name="Tran P."/>
        </authorList>
    </citation>
    <scope>NUCLEOTIDE SEQUENCE</scope>
    <source>
        <strain evidence="4">K_DeepCast_65m_m2_066</strain>
    </source>
</reference>
<gene>
    <name evidence="4" type="ORF">FJZ47_11275</name>
</gene>
<keyword evidence="2" id="KW-0503">Monooxygenase</keyword>
<sequence>MMQFGLFYEWPNPTLRNWKLLFEEGVQQIQYSEALGFDYCLIAEHHFTNYGNSPAPLMQALYIGQRTKRLRIGTAAVILPVWQPLRLAEEIAVLDNLIDGRLMCGVGRGYQAYEMAGFGGNLAESRQKFHETLDVMLQAWTQDEAFTYHGEYVQIPSPVTVFPKPLQKPHPPLWLAGTSAESMQLAARMDMLPLSSGMMGMGNVRGQFATLVRAHAALGKPIHNLRLGMQSVTHVAPTDAEAFAALPYARWQNRAQRGLNRQDVKNGRVNAVPYEGEVDEETYRNRLFFGSPATVIEKFKRAAEAGVTHVSNWMMFGGIEHEKLMRSIRLMGEEVIPALRDVHPPAGLAEQLLHKTVPTS</sequence>
<organism evidence="4 5">
    <name type="scientific">Tectimicrobiota bacterium</name>
    <dbReference type="NCBI Taxonomy" id="2528274"/>
    <lineage>
        <taxon>Bacteria</taxon>
        <taxon>Pseudomonadati</taxon>
        <taxon>Nitrospinota/Tectimicrobiota group</taxon>
        <taxon>Candidatus Tectimicrobiota</taxon>
    </lineage>
</organism>
<dbReference type="GO" id="GO:0004497">
    <property type="term" value="F:monooxygenase activity"/>
    <property type="evidence" value="ECO:0007669"/>
    <property type="project" value="UniProtKB-KW"/>
</dbReference>
<evidence type="ECO:0000313" key="4">
    <source>
        <dbReference type="EMBL" id="MBM3224370.1"/>
    </source>
</evidence>
<evidence type="ECO:0000313" key="5">
    <source>
        <dbReference type="Proteomes" id="UP000712673"/>
    </source>
</evidence>
<protein>
    <submittedName>
        <fullName evidence="4">LLM class flavin-dependent oxidoreductase</fullName>
    </submittedName>
</protein>
<evidence type="ECO:0000256" key="2">
    <source>
        <dbReference type="ARBA" id="ARBA00023033"/>
    </source>
</evidence>
<proteinExistence type="predicted"/>
<dbReference type="AlphaFoldDB" id="A0A938B461"/>
<name>A0A938B461_UNCTE</name>
<evidence type="ECO:0000259" key="3">
    <source>
        <dbReference type="Pfam" id="PF00296"/>
    </source>
</evidence>
<dbReference type="SUPFAM" id="SSF51679">
    <property type="entry name" value="Bacterial luciferase-like"/>
    <property type="match status" value="1"/>
</dbReference>
<dbReference type="Proteomes" id="UP000712673">
    <property type="component" value="Unassembled WGS sequence"/>
</dbReference>
<dbReference type="GO" id="GO:0016705">
    <property type="term" value="F:oxidoreductase activity, acting on paired donors, with incorporation or reduction of molecular oxygen"/>
    <property type="evidence" value="ECO:0007669"/>
    <property type="project" value="InterPro"/>
</dbReference>